<dbReference type="Pfam" id="PF00646">
    <property type="entry name" value="F-box"/>
    <property type="match status" value="1"/>
</dbReference>
<dbReference type="Proteomes" id="UP001187471">
    <property type="component" value="Unassembled WGS sequence"/>
</dbReference>
<evidence type="ECO:0000259" key="2">
    <source>
        <dbReference type="SMART" id="SM00579"/>
    </source>
</evidence>
<dbReference type="Gene3D" id="1.20.1280.50">
    <property type="match status" value="1"/>
</dbReference>
<dbReference type="PANTHER" id="PTHR31900">
    <property type="entry name" value="F-BOX/RNI SUPERFAMILY PROTEIN-RELATED"/>
    <property type="match status" value="1"/>
</dbReference>
<dbReference type="InterPro" id="IPR032675">
    <property type="entry name" value="LRR_dom_sf"/>
</dbReference>
<evidence type="ECO:0000313" key="3">
    <source>
        <dbReference type="EMBL" id="KAK2976639.1"/>
    </source>
</evidence>
<keyword evidence="4" id="KW-1185">Reference proteome</keyword>
<dbReference type="InterPro" id="IPR050232">
    <property type="entry name" value="FBL13/AtMIF1-like"/>
</dbReference>
<evidence type="ECO:0000256" key="1">
    <source>
        <dbReference type="SAM" id="MobiDB-lite"/>
    </source>
</evidence>
<evidence type="ECO:0000313" key="4">
    <source>
        <dbReference type="Proteomes" id="UP001187471"/>
    </source>
</evidence>
<gene>
    <name evidence="3" type="ORF">RJ640_024173</name>
</gene>
<proteinExistence type="predicted"/>
<dbReference type="Gene3D" id="3.80.10.10">
    <property type="entry name" value="Ribonuclease Inhibitor"/>
    <property type="match status" value="1"/>
</dbReference>
<dbReference type="InterPro" id="IPR053781">
    <property type="entry name" value="F-box_AtFBL13-like"/>
</dbReference>
<dbReference type="AlphaFoldDB" id="A0AA88QT31"/>
<dbReference type="Pfam" id="PF08387">
    <property type="entry name" value="FBD"/>
    <property type="match status" value="1"/>
</dbReference>
<feature type="domain" description="FBD" evidence="2">
    <location>
        <begin position="398"/>
        <end position="468"/>
    </location>
</feature>
<dbReference type="SUPFAM" id="SSF81383">
    <property type="entry name" value="F-box domain"/>
    <property type="match status" value="1"/>
</dbReference>
<dbReference type="InterPro" id="IPR001810">
    <property type="entry name" value="F-box_dom"/>
</dbReference>
<dbReference type="CDD" id="cd22160">
    <property type="entry name" value="F-box_AtFBL13-like"/>
    <property type="match status" value="1"/>
</dbReference>
<dbReference type="SUPFAM" id="SSF52047">
    <property type="entry name" value="RNI-like"/>
    <property type="match status" value="2"/>
</dbReference>
<comment type="caution">
    <text evidence="3">The sequence shown here is derived from an EMBL/GenBank/DDBJ whole genome shotgun (WGS) entry which is preliminary data.</text>
</comment>
<accession>A0AA88QT31</accession>
<reference evidence="3" key="1">
    <citation type="submission" date="2022-12" db="EMBL/GenBank/DDBJ databases">
        <title>Draft genome assemblies for two species of Escallonia (Escalloniales).</title>
        <authorList>
            <person name="Chanderbali A."/>
            <person name="Dervinis C."/>
            <person name="Anghel I."/>
            <person name="Soltis D."/>
            <person name="Soltis P."/>
            <person name="Zapata F."/>
        </authorList>
    </citation>
    <scope>NUCLEOTIDE SEQUENCE</scope>
    <source>
        <strain evidence="3">UCBG92.1500</strain>
        <tissue evidence="3">Leaf</tissue>
    </source>
</reference>
<dbReference type="PANTHER" id="PTHR31900:SF34">
    <property type="entry name" value="EMB|CAB62440.1-RELATED"/>
    <property type="match status" value="1"/>
</dbReference>
<organism evidence="3 4">
    <name type="scientific">Escallonia rubra</name>
    <dbReference type="NCBI Taxonomy" id="112253"/>
    <lineage>
        <taxon>Eukaryota</taxon>
        <taxon>Viridiplantae</taxon>
        <taxon>Streptophyta</taxon>
        <taxon>Embryophyta</taxon>
        <taxon>Tracheophyta</taxon>
        <taxon>Spermatophyta</taxon>
        <taxon>Magnoliopsida</taxon>
        <taxon>eudicotyledons</taxon>
        <taxon>Gunneridae</taxon>
        <taxon>Pentapetalae</taxon>
        <taxon>asterids</taxon>
        <taxon>campanulids</taxon>
        <taxon>Escalloniales</taxon>
        <taxon>Escalloniaceae</taxon>
        <taxon>Escallonia</taxon>
    </lineage>
</organism>
<feature type="region of interest" description="Disordered" evidence="1">
    <location>
        <begin position="1"/>
        <end position="22"/>
    </location>
</feature>
<sequence length="629" mass="71290">MDSSLSIPFTKDPKPTQEPNISRDRISSLPDAILCHTLSLLPAVYAVRTSVLSTRWRYLWALLPNLPCVMPCFNCNCSHNCSCISQVNHSIQFMNRMLTLRSGMPIRNFCLRCSQNCDYDRVCDLLRTVMTFNVQELDLCFPGAQARVKLPWDLFMICETLVELKLSGNFDLNVPDEVYFPCLKTLKLRWLLYSDDNFIEKLMFGCPVLEELSIERCVASEIYRPKKIIFALPSLKRLTLVFGLDIDADTSTYEVVIDAPKLEYLCLYDCMLADYYVNNVSSLIEANVHLDSISRSNQHIRRNYGSGFLGNISALRCLSLSGHTLMAFVHADNFPTFPNLVRLTLGVPKRGGWKLLPSLLESTPNLEVLVFEDGLLPLNWGGNGHFEFDWSESERVPDCLIWMLKTIKINGLSGGLTEELKLIKYFLENAEVLETMTIRCAYGMGVEQKIQELLKFCNASTPCQLSFTYAYPRMLSLNFHQRCFFFLLFVLVSACAAELKASQNLARTHIGTREICPLLIQDVAEILFSNSLPFGQKCSLIVPKLETLSSVSSRVQRTAGERTAGSARLILLAFVEATWTGRRIHPNLSLLKLLCIVHVLESIIQASHFPHPQKCSQFEDYNSRAEIES</sequence>
<dbReference type="EMBL" id="JAVXUO010002056">
    <property type="protein sequence ID" value="KAK2976639.1"/>
    <property type="molecule type" value="Genomic_DNA"/>
</dbReference>
<feature type="compositionally biased region" description="Basic and acidic residues" evidence="1">
    <location>
        <begin position="11"/>
        <end position="22"/>
    </location>
</feature>
<dbReference type="SMART" id="SM00579">
    <property type="entry name" value="FBD"/>
    <property type="match status" value="1"/>
</dbReference>
<protein>
    <recommendedName>
        <fullName evidence="2">FBD domain-containing protein</fullName>
    </recommendedName>
</protein>
<dbReference type="InterPro" id="IPR036047">
    <property type="entry name" value="F-box-like_dom_sf"/>
</dbReference>
<dbReference type="InterPro" id="IPR055411">
    <property type="entry name" value="LRR_FXL15/At3g58940/PEG3-like"/>
</dbReference>
<dbReference type="InterPro" id="IPR006566">
    <property type="entry name" value="FBD"/>
</dbReference>
<name>A0AA88QT31_9ASTE</name>
<dbReference type="Pfam" id="PF24758">
    <property type="entry name" value="LRR_At5g56370"/>
    <property type="match status" value="1"/>
</dbReference>